<evidence type="ECO:0000313" key="2">
    <source>
        <dbReference type="Proteomes" id="UP000501849"/>
    </source>
</evidence>
<sequence>MAPFELVLHSGGRTVRAAIAEAGAAIRQLSVDGVEITAEFDDRGPVPFFCGAVLIPWPNRVRDGRWVHHGRTHQLDINDARHGSALHGLVHHTAHRVVARSASSITLGASVLPQRGYPFRLRTEVTYHLVADGLTATHTVRNIGSDCAPVAIGAHPFLTIGDVPTETLALTVNGSHHIDVDDRLIPTGCTAVPGTAWDLRGGRVIADLDLDDAWSVPTSDGRSVHTLCSPDGRTVSLWADDSFGFVHVFITRQFPRGEQFVTAVALEPMTAPADAFNSGVGLRWLAPDETLSASWGIGYDDARYSRR</sequence>
<keyword evidence="2" id="KW-1185">Reference proteome</keyword>
<name>A0A6H0S057_9MYCO</name>
<dbReference type="InterPro" id="IPR008183">
    <property type="entry name" value="Aldose_1/G6P_1-epimerase"/>
</dbReference>
<dbReference type="GO" id="GO:0030246">
    <property type="term" value="F:carbohydrate binding"/>
    <property type="evidence" value="ECO:0007669"/>
    <property type="project" value="InterPro"/>
</dbReference>
<accession>A0A6H0S057</accession>
<dbReference type="GO" id="GO:0033499">
    <property type="term" value="P:galactose catabolic process via UDP-galactose, Leloir pathway"/>
    <property type="evidence" value="ECO:0007669"/>
    <property type="project" value="TreeGrafter"/>
</dbReference>
<evidence type="ECO:0000313" key="1">
    <source>
        <dbReference type="EMBL" id="QIV80580.1"/>
    </source>
</evidence>
<dbReference type="RefSeq" id="WP_168141291.1">
    <property type="nucleotide sequence ID" value="NZ_CP038799.1"/>
</dbReference>
<dbReference type="Pfam" id="PF01263">
    <property type="entry name" value="Aldose_epim"/>
    <property type="match status" value="1"/>
</dbReference>
<dbReference type="Proteomes" id="UP000501849">
    <property type="component" value="Chromosome"/>
</dbReference>
<dbReference type="GO" id="GO:0006006">
    <property type="term" value="P:glucose metabolic process"/>
    <property type="evidence" value="ECO:0007669"/>
    <property type="project" value="TreeGrafter"/>
</dbReference>
<dbReference type="SUPFAM" id="SSF74650">
    <property type="entry name" value="Galactose mutarotase-like"/>
    <property type="match status" value="1"/>
</dbReference>
<gene>
    <name evidence="1" type="ORF">EXE63_06510</name>
</gene>
<dbReference type="PANTHER" id="PTHR10091:SF0">
    <property type="entry name" value="GALACTOSE MUTAROTASE"/>
    <property type="match status" value="1"/>
</dbReference>
<dbReference type="AlphaFoldDB" id="A0A6H0S057"/>
<dbReference type="EMBL" id="CP038799">
    <property type="protein sequence ID" value="QIV80580.1"/>
    <property type="molecule type" value="Genomic_DNA"/>
</dbReference>
<protein>
    <submittedName>
        <fullName evidence="1">Aldose epimerase</fullName>
    </submittedName>
</protein>
<dbReference type="InterPro" id="IPR014718">
    <property type="entry name" value="GH-type_carb-bd"/>
</dbReference>
<dbReference type="GO" id="GO:0004034">
    <property type="term" value="F:aldose 1-epimerase activity"/>
    <property type="evidence" value="ECO:0007669"/>
    <property type="project" value="TreeGrafter"/>
</dbReference>
<dbReference type="KEGG" id="mfre:EXE63_06510"/>
<dbReference type="Gene3D" id="2.70.98.10">
    <property type="match status" value="1"/>
</dbReference>
<organism evidence="1 2">
    <name type="scientific">Mycolicibacterium frederiksbergense</name>
    <dbReference type="NCBI Taxonomy" id="117567"/>
    <lineage>
        <taxon>Bacteria</taxon>
        <taxon>Bacillati</taxon>
        <taxon>Actinomycetota</taxon>
        <taxon>Actinomycetes</taxon>
        <taxon>Mycobacteriales</taxon>
        <taxon>Mycobacteriaceae</taxon>
        <taxon>Mycolicibacterium</taxon>
    </lineage>
</organism>
<dbReference type="PANTHER" id="PTHR10091">
    <property type="entry name" value="ALDOSE-1-EPIMERASE"/>
    <property type="match status" value="1"/>
</dbReference>
<dbReference type="InterPro" id="IPR037480">
    <property type="entry name" value="YihR-like"/>
</dbReference>
<reference evidence="1 2" key="1">
    <citation type="submission" date="2019-04" db="EMBL/GenBank/DDBJ databases">
        <title>Draft, Whole-Genome Sequence of the Anthracene-degrading Mycobacterium frederiksbergense LB501T, Isolated from a Polycyclic Aromatic Hydrocarbon (PAH)-Contaminated Soil.</title>
        <authorList>
            <person name="Augelletti F."/>
        </authorList>
    </citation>
    <scope>NUCLEOTIDE SEQUENCE [LARGE SCALE GENOMIC DNA]</scope>
    <source>
        <strain evidence="1 2">LB 501T</strain>
    </source>
</reference>
<proteinExistence type="predicted"/>
<dbReference type="CDD" id="cd09022">
    <property type="entry name" value="Aldose_epim_Ec_YihR"/>
    <property type="match status" value="1"/>
</dbReference>
<dbReference type="InterPro" id="IPR011013">
    <property type="entry name" value="Gal_mutarotase_sf_dom"/>
</dbReference>